<keyword evidence="4" id="KW-1185">Reference proteome</keyword>
<gene>
    <name evidence="3" type="ORF">FHS57_002913</name>
</gene>
<dbReference type="Pfam" id="PF12158">
    <property type="entry name" value="DUF3592"/>
    <property type="match status" value="1"/>
</dbReference>
<protein>
    <recommendedName>
        <fullName evidence="2">DUF3592 domain-containing protein</fullName>
    </recommendedName>
</protein>
<feature type="transmembrane region" description="Helical" evidence="1">
    <location>
        <begin position="113"/>
        <end position="132"/>
    </location>
</feature>
<name>A0A7W6EQW9_9BACT</name>
<keyword evidence="1" id="KW-1133">Transmembrane helix</keyword>
<sequence>MNKKSNRIGGSIFAIIGLLLMIGAWILFQNDQKFAKEAASATGTVVESVYVKSRKGKGSYYPVVEFQTAEGKRMTFRSDTGRGRPDYENGEQVPILYEKQNPANAKIAGFWELWGLSAVLAVFGLIFMGVGLKISRS</sequence>
<dbReference type="RefSeq" id="WP_183974701.1">
    <property type="nucleotide sequence ID" value="NZ_JACIBY010000005.1"/>
</dbReference>
<proteinExistence type="predicted"/>
<evidence type="ECO:0000313" key="3">
    <source>
        <dbReference type="EMBL" id="MBB3838907.1"/>
    </source>
</evidence>
<organism evidence="3 4">
    <name type="scientific">Runella defluvii</name>
    <dbReference type="NCBI Taxonomy" id="370973"/>
    <lineage>
        <taxon>Bacteria</taxon>
        <taxon>Pseudomonadati</taxon>
        <taxon>Bacteroidota</taxon>
        <taxon>Cytophagia</taxon>
        <taxon>Cytophagales</taxon>
        <taxon>Spirosomataceae</taxon>
        <taxon>Runella</taxon>
    </lineage>
</organism>
<evidence type="ECO:0000256" key="1">
    <source>
        <dbReference type="SAM" id="Phobius"/>
    </source>
</evidence>
<accession>A0A7W6EQW9</accession>
<evidence type="ECO:0000313" key="4">
    <source>
        <dbReference type="Proteomes" id="UP000541352"/>
    </source>
</evidence>
<feature type="domain" description="DUF3592" evidence="2">
    <location>
        <begin position="41"/>
        <end position="110"/>
    </location>
</feature>
<keyword evidence="1" id="KW-0812">Transmembrane</keyword>
<dbReference type="EMBL" id="JACIBY010000005">
    <property type="protein sequence ID" value="MBB3838907.1"/>
    <property type="molecule type" value="Genomic_DNA"/>
</dbReference>
<comment type="caution">
    <text evidence="3">The sequence shown here is derived from an EMBL/GenBank/DDBJ whole genome shotgun (WGS) entry which is preliminary data.</text>
</comment>
<keyword evidence="1" id="KW-0472">Membrane</keyword>
<dbReference type="AlphaFoldDB" id="A0A7W6EQW9"/>
<evidence type="ECO:0000259" key="2">
    <source>
        <dbReference type="Pfam" id="PF12158"/>
    </source>
</evidence>
<reference evidence="3 4" key="1">
    <citation type="submission" date="2020-08" db="EMBL/GenBank/DDBJ databases">
        <title>Genomic Encyclopedia of Type Strains, Phase IV (KMG-IV): sequencing the most valuable type-strain genomes for metagenomic binning, comparative biology and taxonomic classification.</title>
        <authorList>
            <person name="Goeker M."/>
        </authorList>
    </citation>
    <scope>NUCLEOTIDE SEQUENCE [LARGE SCALE GENOMIC DNA]</scope>
    <source>
        <strain evidence="3 4">DSM 17976</strain>
    </source>
</reference>
<feature type="transmembrane region" description="Helical" evidence="1">
    <location>
        <begin position="12"/>
        <end position="28"/>
    </location>
</feature>
<dbReference type="Proteomes" id="UP000541352">
    <property type="component" value="Unassembled WGS sequence"/>
</dbReference>
<dbReference type="InterPro" id="IPR021994">
    <property type="entry name" value="DUF3592"/>
</dbReference>